<dbReference type="EMBL" id="BLXT01002955">
    <property type="protein sequence ID" value="GFN99238.1"/>
    <property type="molecule type" value="Genomic_DNA"/>
</dbReference>
<name>A0AAV3ZV94_9GAST</name>
<feature type="compositionally biased region" description="Polar residues" evidence="1">
    <location>
        <begin position="71"/>
        <end position="90"/>
    </location>
</feature>
<evidence type="ECO:0000256" key="1">
    <source>
        <dbReference type="SAM" id="MobiDB-lite"/>
    </source>
</evidence>
<evidence type="ECO:0000313" key="2">
    <source>
        <dbReference type="EMBL" id="GFN99238.1"/>
    </source>
</evidence>
<keyword evidence="2" id="KW-0255">Endonuclease</keyword>
<protein>
    <submittedName>
        <fullName evidence="2">Endonuclease-reverse transcriptase</fullName>
    </submittedName>
</protein>
<organism evidence="2 3">
    <name type="scientific">Plakobranchus ocellatus</name>
    <dbReference type="NCBI Taxonomy" id="259542"/>
    <lineage>
        <taxon>Eukaryota</taxon>
        <taxon>Metazoa</taxon>
        <taxon>Spiralia</taxon>
        <taxon>Lophotrochozoa</taxon>
        <taxon>Mollusca</taxon>
        <taxon>Gastropoda</taxon>
        <taxon>Heterobranchia</taxon>
        <taxon>Euthyneura</taxon>
        <taxon>Panpulmonata</taxon>
        <taxon>Sacoglossa</taxon>
        <taxon>Placobranchoidea</taxon>
        <taxon>Plakobranchidae</taxon>
        <taxon>Plakobranchus</taxon>
    </lineage>
</organism>
<feature type="region of interest" description="Disordered" evidence="1">
    <location>
        <begin position="66"/>
        <end position="90"/>
    </location>
</feature>
<reference evidence="2 3" key="1">
    <citation type="journal article" date="2021" name="Elife">
        <title>Chloroplast acquisition without the gene transfer in kleptoplastic sea slugs, Plakobranchus ocellatus.</title>
        <authorList>
            <person name="Maeda T."/>
            <person name="Takahashi S."/>
            <person name="Yoshida T."/>
            <person name="Shimamura S."/>
            <person name="Takaki Y."/>
            <person name="Nagai Y."/>
            <person name="Toyoda A."/>
            <person name="Suzuki Y."/>
            <person name="Arimoto A."/>
            <person name="Ishii H."/>
            <person name="Satoh N."/>
            <person name="Nishiyama T."/>
            <person name="Hasebe M."/>
            <person name="Maruyama T."/>
            <person name="Minagawa J."/>
            <person name="Obokata J."/>
            <person name="Shigenobu S."/>
        </authorList>
    </citation>
    <scope>NUCLEOTIDE SEQUENCE [LARGE SCALE GENOMIC DNA]</scope>
</reference>
<gene>
    <name evidence="2" type="ORF">PoB_002574400</name>
</gene>
<keyword evidence="3" id="KW-1185">Reference proteome</keyword>
<comment type="caution">
    <text evidence="2">The sequence shown here is derived from an EMBL/GenBank/DDBJ whole genome shotgun (WGS) entry which is preliminary data.</text>
</comment>
<sequence length="107" mass="12353">MGYRPISSRLTSIQIKASPFNITIVQAYASTTDHDDEELEEFYVQIQRAFGALAAQWLAERPCDQYGPIPSEQNDNNRNSNVWHNSSNIRRDNNQTINRLLHNIKSF</sequence>
<dbReference type="AlphaFoldDB" id="A0AAV3ZV94"/>
<accession>A0AAV3ZV94</accession>
<dbReference type="GO" id="GO:0004519">
    <property type="term" value="F:endonuclease activity"/>
    <property type="evidence" value="ECO:0007669"/>
    <property type="project" value="UniProtKB-KW"/>
</dbReference>
<keyword evidence="2" id="KW-0378">Hydrolase</keyword>
<proteinExistence type="predicted"/>
<keyword evidence="2" id="KW-0540">Nuclease</keyword>
<evidence type="ECO:0000313" key="3">
    <source>
        <dbReference type="Proteomes" id="UP000735302"/>
    </source>
</evidence>
<dbReference type="Proteomes" id="UP000735302">
    <property type="component" value="Unassembled WGS sequence"/>
</dbReference>